<dbReference type="EMBL" id="JBCGBO010000001">
    <property type="protein sequence ID" value="KAK9228103.1"/>
    <property type="molecule type" value="Genomic_DNA"/>
</dbReference>
<keyword evidence="8" id="KW-1185">Reference proteome</keyword>
<dbReference type="PROSITE" id="PS50888">
    <property type="entry name" value="BHLH"/>
    <property type="match status" value="1"/>
</dbReference>
<dbReference type="Proteomes" id="UP001428341">
    <property type="component" value="Unassembled WGS sequence"/>
</dbReference>
<organism evidence="7 8">
    <name type="scientific">Citrus x changshan-huyou</name>
    <dbReference type="NCBI Taxonomy" id="2935761"/>
    <lineage>
        <taxon>Eukaryota</taxon>
        <taxon>Viridiplantae</taxon>
        <taxon>Streptophyta</taxon>
        <taxon>Embryophyta</taxon>
        <taxon>Tracheophyta</taxon>
        <taxon>Spermatophyta</taxon>
        <taxon>Magnoliopsida</taxon>
        <taxon>eudicotyledons</taxon>
        <taxon>Gunneridae</taxon>
        <taxon>Pentapetalae</taxon>
        <taxon>rosids</taxon>
        <taxon>malvids</taxon>
        <taxon>Sapindales</taxon>
        <taxon>Rutaceae</taxon>
        <taxon>Aurantioideae</taxon>
        <taxon>Citrus</taxon>
    </lineage>
</organism>
<keyword evidence="4" id="KW-0539">Nucleus</keyword>
<dbReference type="AlphaFoldDB" id="A0AAP0R032"/>
<keyword evidence="2" id="KW-0805">Transcription regulation</keyword>
<evidence type="ECO:0000313" key="8">
    <source>
        <dbReference type="Proteomes" id="UP001428341"/>
    </source>
</evidence>
<evidence type="ECO:0000256" key="2">
    <source>
        <dbReference type="ARBA" id="ARBA00023015"/>
    </source>
</evidence>
<comment type="caution">
    <text evidence="7">The sequence shown here is derived from an EMBL/GenBank/DDBJ whole genome shotgun (WGS) entry which is preliminary data.</text>
</comment>
<evidence type="ECO:0000256" key="3">
    <source>
        <dbReference type="ARBA" id="ARBA00023163"/>
    </source>
</evidence>
<evidence type="ECO:0000313" key="7">
    <source>
        <dbReference type="EMBL" id="KAK9228103.1"/>
    </source>
</evidence>
<accession>A0AAP0R032</accession>
<comment type="subcellular location">
    <subcellularLocation>
        <location evidence="1">Nucleus</location>
    </subcellularLocation>
</comment>
<dbReference type="GO" id="GO:0046983">
    <property type="term" value="F:protein dimerization activity"/>
    <property type="evidence" value="ECO:0007669"/>
    <property type="project" value="InterPro"/>
</dbReference>
<gene>
    <name evidence="7" type="ORF">WN944_021051</name>
</gene>
<evidence type="ECO:0000256" key="5">
    <source>
        <dbReference type="SAM" id="MobiDB-lite"/>
    </source>
</evidence>
<keyword evidence="3" id="KW-0804">Transcription</keyword>
<proteinExistence type="predicted"/>
<sequence>MSHEFLRNIVRCPCSPVSYTSDTNEAVDMSELSKQLEKIRLNCMQQKANVSSDKPQPGYYDNYKSGLCGLFDKLSADDEDDMFSWQGKAESNERDDDDSINFSELFRDLGSRKMNNSSPQSSRCQMEVKVQEASTEEEVVVIGSDTEEKDDAAVMSTEIISSITTSFGTERAEASSLSSACALPRQKEECNGDQKTIKLVTMGFMGNKEKKASTHAFKASAEHKRGFKRAGKRRPEYHFQLQRKRRQNINEKLQCLQDVVPWCNGESSRNDNFWIISSKTKLLRKEIERFQ</sequence>
<feature type="domain" description="BHLH" evidence="6">
    <location>
        <begin position="233"/>
        <end position="291"/>
    </location>
</feature>
<feature type="region of interest" description="Disordered" evidence="5">
    <location>
        <begin position="214"/>
        <end position="234"/>
    </location>
</feature>
<evidence type="ECO:0000256" key="1">
    <source>
        <dbReference type="ARBA" id="ARBA00004123"/>
    </source>
</evidence>
<dbReference type="InterPro" id="IPR011598">
    <property type="entry name" value="bHLH_dom"/>
</dbReference>
<protein>
    <recommendedName>
        <fullName evidence="6">BHLH domain-containing protein</fullName>
    </recommendedName>
</protein>
<dbReference type="Gene3D" id="4.10.280.10">
    <property type="entry name" value="Helix-loop-helix DNA-binding domain"/>
    <property type="match status" value="1"/>
</dbReference>
<reference evidence="7 8" key="1">
    <citation type="submission" date="2024-05" db="EMBL/GenBank/DDBJ databases">
        <title>Haplotype-resolved chromosome-level genome assembly of Huyou (Citrus changshanensis).</title>
        <authorList>
            <person name="Miao C."/>
            <person name="Chen W."/>
            <person name="Wu Y."/>
            <person name="Wang L."/>
            <person name="Zhao S."/>
            <person name="Grierson D."/>
            <person name="Xu C."/>
            <person name="Chen K."/>
        </authorList>
    </citation>
    <scope>NUCLEOTIDE SEQUENCE [LARGE SCALE GENOMIC DNA]</scope>
    <source>
        <strain evidence="7">01-14</strain>
        <tissue evidence="7">Leaf</tissue>
    </source>
</reference>
<dbReference type="GO" id="GO:0005634">
    <property type="term" value="C:nucleus"/>
    <property type="evidence" value="ECO:0007669"/>
    <property type="project" value="UniProtKB-SubCell"/>
</dbReference>
<dbReference type="SUPFAM" id="SSF47459">
    <property type="entry name" value="HLH, helix-loop-helix DNA-binding domain"/>
    <property type="match status" value="1"/>
</dbReference>
<dbReference type="InterPro" id="IPR036638">
    <property type="entry name" value="HLH_DNA-bd_sf"/>
</dbReference>
<name>A0AAP0R032_9ROSI</name>
<evidence type="ECO:0000256" key="4">
    <source>
        <dbReference type="ARBA" id="ARBA00023242"/>
    </source>
</evidence>
<evidence type="ECO:0000259" key="6">
    <source>
        <dbReference type="PROSITE" id="PS50888"/>
    </source>
</evidence>